<dbReference type="AlphaFoldDB" id="A0A8D4VQM4"/>
<dbReference type="KEGG" id="moz:MoryE10_25970"/>
<dbReference type="RefSeq" id="WP_054774569.1">
    <property type="nucleotide sequence ID" value="NZ_AP019782.1"/>
</dbReference>
<evidence type="ECO:0008006" key="4">
    <source>
        <dbReference type="Google" id="ProtNLM"/>
    </source>
</evidence>
<keyword evidence="1" id="KW-0175">Coiled coil</keyword>
<dbReference type="Proteomes" id="UP000824988">
    <property type="component" value="Chromosome"/>
</dbReference>
<accession>A0A8D4VQM4</accession>
<evidence type="ECO:0000313" key="3">
    <source>
        <dbReference type="Proteomes" id="UP000824988"/>
    </source>
</evidence>
<evidence type="ECO:0000256" key="1">
    <source>
        <dbReference type="SAM" id="Coils"/>
    </source>
</evidence>
<keyword evidence="3" id="KW-1185">Reference proteome</keyword>
<evidence type="ECO:0000313" key="2">
    <source>
        <dbReference type="EMBL" id="BBL71991.1"/>
    </source>
</evidence>
<sequence length="93" mass="9991">MAAITFDTLKFVEHLTAAGVPHAQAKAEVEALTEALQSSALELATKDDIKLAVADLRAELHKETRDLKVDLIKWMTGALIAQAAVIATLVKLL</sequence>
<organism evidence="2 3">
    <name type="scientific">Methylogaea oryzae</name>
    <dbReference type="NCBI Taxonomy" id="1295382"/>
    <lineage>
        <taxon>Bacteria</taxon>
        <taxon>Pseudomonadati</taxon>
        <taxon>Pseudomonadota</taxon>
        <taxon>Gammaproteobacteria</taxon>
        <taxon>Methylococcales</taxon>
        <taxon>Methylococcaceae</taxon>
        <taxon>Methylogaea</taxon>
    </lineage>
</organism>
<protein>
    <recommendedName>
        <fullName evidence="4">DUF1640 domain-containing protein</fullName>
    </recommendedName>
</protein>
<dbReference type="EMBL" id="AP019782">
    <property type="protein sequence ID" value="BBL71991.1"/>
    <property type="molecule type" value="Genomic_DNA"/>
</dbReference>
<reference evidence="2" key="1">
    <citation type="submission" date="2019-06" db="EMBL/GenBank/DDBJ databases">
        <title>Complete genome sequence of Methylogaea oryzae strain JCM16910.</title>
        <authorList>
            <person name="Asakawa S."/>
        </authorList>
    </citation>
    <scope>NUCLEOTIDE SEQUENCE</scope>
    <source>
        <strain evidence="2">E10</strain>
    </source>
</reference>
<proteinExistence type="predicted"/>
<dbReference type="Gene3D" id="1.20.5.340">
    <property type="match status" value="1"/>
</dbReference>
<name>A0A8D4VQM4_9GAMM</name>
<feature type="coiled-coil region" evidence="1">
    <location>
        <begin position="22"/>
        <end position="66"/>
    </location>
</feature>
<gene>
    <name evidence="2" type="ORF">MoryE10_25970</name>
</gene>